<evidence type="ECO:0000313" key="4">
    <source>
        <dbReference type="Proteomes" id="UP000280036"/>
    </source>
</evidence>
<feature type="domain" description="Mga helix-turn-helix" evidence="1">
    <location>
        <begin position="2"/>
        <end position="56"/>
    </location>
</feature>
<dbReference type="RefSeq" id="WP_126118387.1">
    <property type="nucleotide sequence ID" value="NZ_CP101806.1"/>
</dbReference>
<dbReference type="Gene3D" id="1.10.1660.10">
    <property type="match status" value="1"/>
</dbReference>
<organism evidence="3 4">
    <name type="scientific">Mycoplasmopsis caviae</name>
    <dbReference type="NCBI Taxonomy" id="55603"/>
    <lineage>
        <taxon>Bacteria</taxon>
        <taxon>Bacillati</taxon>
        <taxon>Mycoplasmatota</taxon>
        <taxon>Mycoplasmoidales</taxon>
        <taxon>Metamycoplasmataceae</taxon>
        <taxon>Mycoplasmopsis</taxon>
    </lineage>
</organism>
<sequence length="170" mass="20378">MNLSGEKLMKLTLYESKKLRSLTFILKETKMKARQIAKRLGISVKTVRRYKKELQDTPVINENGTRILCIQHKNKYKPNQRRIDDAVFEEIGKKYFEICKDQESRRNSELVISFSDFYYEYVKDFYPISRSTFYKRMLEQGFCSAFANKKTLRKAKRNLNIKILEKKCKF</sequence>
<dbReference type="Pfam" id="PF05043">
    <property type="entry name" value="Mga"/>
    <property type="match status" value="1"/>
</dbReference>
<dbReference type="InterPro" id="IPR007737">
    <property type="entry name" value="Mga_HTH"/>
</dbReference>
<protein>
    <submittedName>
        <fullName evidence="2">Helix-turn-helix domain-containing protein</fullName>
    </submittedName>
</protein>
<proteinExistence type="predicted"/>
<dbReference type="Proteomes" id="UP000280036">
    <property type="component" value="Unassembled WGS sequence"/>
</dbReference>
<evidence type="ECO:0000259" key="1">
    <source>
        <dbReference type="Pfam" id="PF05043"/>
    </source>
</evidence>
<reference evidence="3 4" key="1">
    <citation type="submission" date="2018-12" db="EMBL/GenBank/DDBJ databases">
        <authorList>
            <consortium name="Pathogen Informatics"/>
        </authorList>
    </citation>
    <scope>NUCLEOTIDE SEQUENCE [LARGE SCALE GENOMIC DNA]</scope>
    <source>
        <strain evidence="3 4">NCTC10126</strain>
    </source>
</reference>
<dbReference type="EMBL" id="UZVY01000001">
    <property type="protein sequence ID" value="VDR42171.1"/>
    <property type="molecule type" value="Genomic_DNA"/>
</dbReference>
<evidence type="ECO:0000313" key="3">
    <source>
        <dbReference type="EMBL" id="VDR42171.1"/>
    </source>
</evidence>
<name>A0A3P8LB24_9BACT</name>
<reference evidence="2" key="2">
    <citation type="submission" date="2022-07" db="EMBL/GenBank/DDBJ databases">
        <title>Complete genome of Mycoplasma caviae type strain G122.</title>
        <authorList>
            <person name="Spergser J."/>
        </authorList>
    </citation>
    <scope>NUCLEOTIDE SEQUENCE</scope>
    <source>
        <strain evidence="2">G122</strain>
    </source>
</reference>
<gene>
    <name evidence="3" type="ORF">NCTC10126_00672</name>
    <name evidence="2" type="ORF">NPA07_04310</name>
</gene>
<evidence type="ECO:0000313" key="2">
    <source>
        <dbReference type="EMBL" id="UUD35002.1"/>
    </source>
</evidence>
<dbReference type="OrthoDB" id="398243at2"/>
<dbReference type="Proteomes" id="UP001058569">
    <property type="component" value="Chromosome"/>
</dbReference>
<accession>A0A3P8LB24</accession>
<dbReference type="EMBL" id="CP101806">
    <property type="protein sequence ID" value="UUD35002.1"/>
    <property type="molecule type" value="Genomic_DNA"/>
</dbReference>
<keyword evidence="5" id="KW-1185">Reference proteome</keyword>
<dbReference type="AlphaFoldDB" id="A0A3P8LB24"/>
<evidence type="ECO:0000313" key="5">
    <source>
        <dbReference type="Proteomes" id="UP001058569"/>
    </source>
</evidence>